<keyword evidence="4" id="KW-1185">Reference proteome</keyword>
<feature type="compositionally biased region" description="Gly residues" evidence="1">
    <location>
        <begin position="8"/>
        <end position="19"/>
    </location>
</feature>
<gene>
    <name evidence="3" type="ORF">HannXRQ_Chr11g0320011</name>
    <name evidence="2" type="ORF">HanXRQr2_Chr08g0332691</name>
</gene>
<reference evidence="2 4" key="1">
    <citation type="journal article" date="2017" name="Nature">
        <title>The sunflower genome provides insights into oil metabolism, flowering and Asterid evolution.</title>
        <authorList>
            <person name="Badouin H."/>
            <person name="Gouzy J."/>
            <person name="Grassa C.J."/>
            <person name="Murat F."/>
            <person name="Staton S.E."/>
            <person name="Cottret L."/>
            <person name="Lelandais-Briere C."/>
            <person name="Owens G.L."/>
            <person name="Carrere S."/>
            <person name="Mayjonade B."/>
            <person name="Legrand L."/>
            <person name="Gill N."/>
            <person name="Kane N.C."/>
            <person name="Bowers J.E."/>
            <person name="Hubner S."/>
            <person name="Bellec A."/>
            <person name="Berard A."/>
            <person name="Berges H."/>
            <person name="Blanchet N."/>
            <person name="Boniface M.C."/>
            <person name="Brunel D."/>
            <person name="Catrice O."/>
            <person name="Chaidir N."/>
            <person name="Claudel C."/>
            <person name="Donnadieu C."/>
            <person name="Faraut T."/>
            <person name="Fievet G."/>
            <person name="Helmstetter N."/>
            <person name="King M."/>
            <person name="Knapp S.J."/>
            <person name="Lai Z."/>
            <person name="Le Paslier M.C."/>
            <person name="Lippi Y."/>
            <person name="Lorenzon L."/>
            <person name="Mandel J.R."/>
            <person name="Marage G."/>
            <person name="Marchand G."/>
            <person name="Marquand E."/>
            <person name="Bret-Mestries E."/>
            <person name="Morien E."/>
            <person name="Nambeesan S."/>
            <person name="Nguyen T."/>
            <person name="Pegot-Espagnet P."/>
            <person name="Pouilly N."/>
            <person name="Raftis F."/>
            <person name="Sallet E."/>
            <person name="Schiex T."/>
            <person name="Thomas J."/>
            <person name="Vandecasteele C."/>
            <person name="Vares D."/>
            <person name="Vear F."/>
            <person name="Vautrin S."/>
            <person name="Crespi M."/>
            <person name="Mangin B."/>
            <person name="Burke J.M."/>
            <person name="Salse J."/>
            <person name="Munos S."/>
            <person name="Vincourt P."/>
            <person name="Rieseberg L.H."/>
            <person name="Langlade N.B."/>
        </authorList>
    </citation>
    <scope>NUCLEOTIDE SEQUENCE [LARGE SCALE GENOMIC DNA]</scope>
    <source>
        <strain evidence="4">cv. SF193</strain>
        <tissue evidence="2">Leaves</tissue>
    </source>
</reference>
<protein>
    <submittedName>
        <fullName evidence="3">Uncharacterized protein</fullName>
    </submittedName>
</protein>
<dbReference type="Gramene" id="mRNA:HanXRQr2_Chr08g0332691">
    <property type="protein sequence ID" value="mRNA:HanXRQr2_Chr08g0332691"/>
    <property type="gene ID" value="HanXRQr2_Chr08g0332691"/>
</dbReference>
<evidence type="ECO:0000313" key="4">
    <source>
        <dbReference type="Proteomes" id="UP000215914"/>
    </source>
</evidence>
<dbReference type="EMBL" id="CM007900">
    <property type="protein sequence ID" value="OTG06495.1"/>
    <property type="molecule type" value="Genomic_DNA"/>
</dbReference>
<sequence>MIGDEGDGTGSNGSRSGGSGRRRRRPTTTKLGSDSRQWASSADSRARVRDRRRRFGASRLGIQFRSRRVQSRVAHNMFLTLRSGMVDQRNTSKLTTEQSKGCSIQLWTDVAIGWSAWFVSNIFSSSFNHSVYNQESSGITRN</sequence>
<organism evidence="3 4">
    <name type="scientific">Helianthus annuus</name>
    <name type="common">Common sunflower</name>
    <dbReference type="NCBI Taxonomy" id="4232"/>
    <lineage>
        <taxon>Eukaryota</taxon>
        <taxon>Viridiplantae</taxon>
        <taxon>Streptophyta</taxon>
        <taxon>Embryophyta</taxon>
        <taxon>Tracheophyta</taxon>
        <taxon>Spermatophyta</taxon>
        <taxon>Magnoliopsida</taxon>
        <taxon>eudicotyledons</taxon>
        <taxon>Gunneridae</taxon>
        <taxon>Pentapetalae</taxon>
        <taxon>asterids</taxon>
        <taxon>campanulids</taxon>
        <taxon>Asterales</taxon>
        <taxon>Asteraceae</taxon>
        <taxon>Asteroideae</taxon>
        <taxon>Heliantheae alliance</taxon>
        <taxon>Heliantheae</taxon>
        <taxon>Helianthus</taxon>
    </lineage>
</organism>
<evidence type="ECO:0000313" key="3">
    <source>
        <dbReference type="EMBL" id="OTG06495.1"/>
    </source>
</evidence>
<feature type="region of interest" description="Disordered" evidence="1">
    <location>
        <begin position="1"/>
        <end position="50"/>
    </location>
</feature>
<dbReference type="Proteomes" id="UP000215914">
    <property type="component" value="Chromosome 11"/>
</dbReference>
<evidence type="ECO:0000256" key="1">
    <source>
        <dbReference type="SAM" id="MobiDB-lite"/>
    </source>
</evidence>
<dbReference type="InParanoid" id="A0A251T5V3"/>
<reference evidence="2" key="3">
    <citation type="submission" date="2020-06" db="EMBL/GenBank/DDBJ databases">
        <title>Helianthus annuus Genome sequencing and assembly Release 2.</title>
        <authorList>
            <person name="Gouzy J."/>
            <person name="Langlade N."/>
            <person name="Munos S."/>
        </authorList>
    </citation>
    <scope>NUCLEOTIDE SEQUENCE</scope>
    <source>
        <tissue evidence="2">Leaves</tissue>
    </source>
</reference>
<evidence type="ECO:0000313" key="2">
    <source>
        <dbReference type="EMBL" id="KAF5794841.1"/>
    </source>
</evidence>
<dbReference type="AlphaFoldDB" id="A0A251T5V3"/>
<proteinExistence type="predicted"/>
<reference evidence="3" key="2">
    <citation type="submission" date="2017-02" db="EMBL/GenBank/DDBJ databases">
        <title>Sunflower complete genome.</title>
        <authorList>
            <person name="Langlade N."/>
            <person name="Munos S."/>
        </authorList>
    </citation>
    <scope>NUCLEOTIDE SEQUENCE [LARGE SCALE GENOMIC DNA]</scope>
    <source>
        <tissue evidence="3">Leaves</tissue>
    </source>
</reference>
<dbReference type="EMBL" id="MNCJ02000323">
    <property type="protein sequence ID" value="KAF5794841.1"/>
    <property type="molecule type" value="Genomic_DNA"/>
</dbReference>
<accession>A0A251T5V3</accession>
<name>A0A251T5V3_HELAN</name>